<keyword evidence="3" id="KW-1185">Reference proteome</keyword>
<proteinExistence type="predicted"/>
<evidence type="ECO:0000313" key="2">
    <source>
        <dbReference type="EMBL" id="MBP3942814.1"/>
    </source>
</evidence>
<dbReference type="InterPro" id="IPR032466">
    <property type="entry name" value="Metal_Hydrolase"/>
</dbReference>
<dbReference type="AlphaFoldDB" id="A0A8T4H7R0"/>
<dbReference type="InterPro" id="IPR001130">
    <property type="entry name" value="TatD-like"/>
</dbReference>
<organism evidence="2 3">
    <name type="scientific">Rhinopithecimicrobium faecis</name>
    <dbReference type="NCBI Taxonomy" id="2820698"/>
    <lineage>
        <taxon>Bacteria</taxon>
        <taxon>Pseudomonadati</taxon>
        <taxon>Bacteroidota</taxon>
        <taxon>Sphingobacteriia</taxon>
        <taxon>Sphingobacteriales</taxon>
        <taxon>Sphingobacteriaceae</taxon>
        <taxon>Rhinopithecimicrobium</taxon>
    </lineage>
</organism>
<dbReference type="GO" id="GO:0016788">
    <property type="term" value="F:hydrolase activity, acting on ester bonds"/>
    <property type="evidence" value="ECO:0007669"/>
    <property type="project" value="InterPro"/>
</dbReference>
<evidence type="ECO:0000313" key="3">
    <source>
        <dbReference type="Proteomes" id="UP000679691"/>
    </source>
</evidence>
<feature type="binding site" evidence="1">
    <location>
        <position position="72"/>
    </location>
    <ligand>
        <name>a divalent metal cation</name>
        <dbReference type="ChEBI" id="CHEBI:60240"/>
        <label>1</label>
    </ligand>
</feature>
<dbReference type="Pfam" id="PF01026">
    <property type="entry name" value="TatD_DNase"/>
    <property type="match status" value="1"/>
</dbReference>
<dbReference type="SUPFAM" id="SSF51556">
    <property type="entry name" value="Metallo-dependent hydrolases"/>
    <property type="match status" value="1"/>
</dbReference>
<name>A0A8T4H7R0_9SPHI</name>
<feature type="binding site" evidence="1">
    <location>
        <position position="129"/>
    </location>
    <ligand>
        <name>a divalent metal cation</name>
        <dbReference type="ChEBI" id="CHEBI:60240"/>
        <label>2</label>
    </ligand>
</feature>
<dbReference type="Proteomes" id="UP000679691">
    <property type="component" value="Unassembled WGS sequence"/>
</dbReference>
<keyword evidence="1" id="KW-0479">Metal-binding</keyword>
<keyword evidence="2" id="KW-0378">Hydrolase</keyword>
<evidence type="ECO:0000256" key="1">
    <source>
        <dbReference type="PIRSR" id="PIRSR005902-1"/>
    </source>
</evidence>
<dbReference type="RefSeq" id="WP_353546300.1">
    <property type="nucleotide sequence ID" value="NZ_JAGKSB010000004.1"/>
</dbReference>
<dbReference type="PANTHER" id="PTHR46124">
    <property type="entry name" value="D-AMINOACYL-TRNA DEACYLASE"/>
    <property type="match status" value="1"/>
</dbReference>
<feature type="binding site" evidence="1">
    <location>
        <position position="176"/>
    </location>
    <ligand>
        <name>a divalent metal cation</name>
        <dbReference type="ChEBI" id="CHEBI:60240"/>
        <label>1</label>
    </ligand>
</feature>
<gene>
    <name evidence="2" type="ORF">J5U18_04415</name>
</gene>
<sequence length="215" mass="24229">MAEEFINIHTHHPQGNSLNSIVNIAISKDEIPLKGPFSAGLHPWYLDAEHFPVQIKQLAFLAQRKDMLAIGECGLDKHVKVDFQLQLTAFVAQIALANSCNKPLIIHCVKAYTECVRALKEAQVPVIFHGFNKHAQLGLSLLRAGYKLSFGVYILRGTMDRLLEVTPLEQMFLETDTKLCEIEILYSYVAKLRGISVTELQQAIKQNFNAVFLLR</sequence>
<comment type="caution">
    <text evidence="2">The sequence shown here is derived from an EMBL/GenBank/DDBJ whole genome shotgun (WGS) entry which is preliminary data.</text>
</comment>
<feature type="binding site" evidence="1">
    <location>
        <position position="107"/>
    </location>
    <ligand>
        <name>a divalent metal cation</name>
        <dbReference type="ChEBI" id="CHEBI:60240"/>
        <label>2</label>
    </ligand>
</feature>
<protein>
    <submittedName>
        <fullName evidence="2">TatD family hydrolase</fullName>
    </submittedName>
</protein>
<dbReference type="PANTHER" id="PTHR46124:SF2">
    <property type="entry name" value="D-AMINOACYL-TRNA DEACYLASE"/>
    <property type="match status" value="1"/>
</dbReference>
<dbReference type="GO" id="GO:0046872">
    <property type="term" value="F:metal ion binding"/>
    <property type="evidence" value="ECO:0007669"/>
    <property type="project" value="UniProtKB-KW"/>
</dbReference>
<dbReference type="PIRSF" id="PIRSF005902">
    <property type="entry name" value="DNase_TatD"/>
    <property type="match status" value="1"/>
</dbReference>
<accession>A0A8T4H7R0</accession>
<reference evidence="2" key="1">
    <citation type="submission" date="2021-03" db="EMBL/GenBank/DDBJ databases">
        <authorList>
            <person name="Lu T."/>
            <person name="Wang Q."/>
            <person name="Han X."/>
        </authorList>
    </citation>
    <scope>NUCLEOTIDE SEQUENCE</scope>
    <source>
        <strain evidence="2">WQ 2009</strain>
    </source>
</reference>
<dbReference type="EMBL" id="JAGKSB010000004">
    <property type="protein sequence ID" value="MBP3942814.1"/>
    <property type="molecule type" value="Genomic_DNA"/>
</dbReference>
<dbReference type="Gene3D" id="3.20.20.140">
    <property type="entry name" value="Metal-dependent hydrolases"/>
    <property type="match status" value="1"/>
</dbReference>